<gene>
    <name evidence="2" type="ORF">AB1Y20_007139</name>
</gene>
<name>A0AB34IXN1_PRYPA</name>
<dbReference type="Pfam" id="PF13475">
    <property type="entry name" value="DUF4116"/>
    <property type="match status" value="1"/>
</dbReference>
<evidence type="ECO:0000313" key="2">
    <source>
        <dbReference type="EMBL" id="KAL1507515.1"/>
    </source>
</evidence>
<dbReference type="InterPro" id="IPR025197">
    <property type="entry name" value="DUF4116"/>
</dbReference>
<dbReference type="Proteomes" id="UP001515480">
    <property type="component" value="Unassembled WGS sequence"/>
</dbReference>
<accession>A0AB34IXN1</accession>
<comment type="caution">
    <text evidence="2">The sequence shown here is derived from an EMBL/GenBank/DDBJ whole genome shotgun (WGS) entry which is preliminary data.</text>
</comment>
<proteinExistence type="predicted"/>
<evidence type="ECO:0000259" key="1">
    <source>
        <dbReference type="Pfam" id="PF13475"/>
    </source>
</evidence>
<reference evidence="2 3" key="1">
    <citation type="journal article" date="2024" name="Science">
        <title>Giant polyketide synthase enzymes in the biosynthesis of giant marine polyether toxins.</title>
        <authorList>
            <person name="Fallon T.R."/>
            <person name="Shende V.V."/>
            <person name="Wierzbicki I.H."/>
            <person name="Pendleton A.L."/>
            <person name="Watervoot N.F."/>
            <person name="Auber R.P."/>
            <person name="Gonzalez D.J."/>
            <person name="Wisecaver J.H."/>
            <person name="Moore B.S."/>
        </authorList>
    </citation>
    <scope>NUCLEOTIDE SEQUENCE [LARGE SCALE GENOMIC DNA]</scope>
    <source>
        <strain evidence="2 3">12B1</strain>
    </source>
</reference>
<keyword evidence="3" id="KW-1185">Reference proteome</keyword>
<dbReference type="EMBL" id="JBGBPQ010000017">
    <property type="protein sequence ID" value="KAL1507515.1"/>
    <property type="molecule type" value="Genomic_DNA"/>
</dbReference>
<protein>
    <recommendedName>
        <fullName evidence="1">DUF4116 domain-containing protein</fullName>
    </recommendedName>
</protein>
<evidence type="ECO:0000313" key="3">
    <source>
        <dbReference type="Proteomes" id="UP001515480"/>
    </source>
</evidence>
<sequence>MEASRFGRRKGPCPKCRETASKCFWIFVSGVGRGGGIDPKAESGRKMTNYYEQLRTIVAKQSDDWVVEHAPLFLYNFELLSKSQLENKSLLLRLCPFPEFSLSYLDTPLRGDKEVALALVQRTPRELEWLSEELRGDREVVLEAVRREGNCVCHASKELQDDGDVATAAIASCPDALKYVSDRLKQKLKPAKSSAKRKQK</sequence>
<feature type="domain" description="DUF4116" evidence="1">
    <location>
        <begin position="137"/>
        <end position="185"/>
    </location>
</feature>
<dbReference type="AlphaFoldDB" id="A0AB34IXN1"/>
<organism evidence="2 3">
    <name type="scientific">Prymnesium parvum</name>
    <name type="common">Toxic golden alga</name>
    <dbReference type="NCBI Taxonomy" id="97485"/>
    <lineage>
        <taxon>Eukaryota</taxon>
        <taxon>Haptista</taxon>
        <taxon>Haptophyta</taxon>
        <taxon>Prymnesiophyceae</taxon>
        <taxon>Prymnesiales</taxon>
        <taxon>Prymnesiaceae</taxon>
        <taxon>Prymnesium</taxon>
    </lineage>
</organism>